<sequence length="123" mass="14304">MFLPTLVRRLAQASRPEFTMSAGGRPGSKLRTVWPPDFTTMTPQQQLRWEKKYKRRLGVANAQPRLDKAIRLIQLATVAVAVWYCGFVMEWSANDPARDRLFTVFGIFTEEERRKYERKDGPV</sequence>
<accession>A0AAN6MI35</accession>
<evidence type="ECO:0000313" key="2">
    <source>
        <dbReference type="Proteomes" id="UP001303889"/>
    </source>
</evidence>
<proteinExistence type="predicted"/>
<protein>
    <submittedName>
        <fullName evidence="1">Uncharacterized protein</fullName>
    </submittedName>
</protein>
<keyword evidence="2" id="KW-1185">Reference proteome</keyword>
<dbReference type="AlphaFoldDB" id="A0AAN6MI35"/>
<dbReference type="Proteomes" id="UP001303889">
    <property type="component" value="Unassembled WGS sequence"/>
</dbReference>
<evidence type="ECO:0000313" key="1">
    <source>
        <dbReference type="EMBL" id="KAK3900552.1"/>
    </source>
</evidence>
<gene>
    <name evidence="1" type="ORF">C8A05DRAFT_35813</name>
</gene>
<organism evidence="1 2">
    <name type="scientific">Staphylotrichum tortipilum</name>
    <dbReference type="NCBI Taxonomy" id="2831512"/>
    <lineage>
        <taxon>Eukaryota</taxon>
        <taxon>Fungi</taxon>
        <taxon>Dikarya</taxon>
        <taxon>Ascomycota</taxon>
        <taxon>Pezizomycotina</taxon>
        <taxon>Sordariomycetes</taxon>
        <taxon>Sordariomycetidae</taxon>
        <taxon>Sordariales</taxon>
        <taxon>Chaetomiaceae</taxon>
        <taxon>Staphylotrichum</taxon>
    </lineage>
</organism>
<name>A0AAN6MI35_9PEZI</name>
<reference evidence="1" key="2">
    <citation type="submission" date="2023-05" db="EMBL/GenBank/DDBJ databases">
        <authorList>
            <consortium name="Lawrence Berkeley National Laboratory"/>
            <person name="Steindorff A."/>
            <person name="Hensen N."/>
            <person name="Bonometti L."/>
            <person name="Westerberg I."/>
            <person name="Brannstrom I.O."/>
            <person name="Guillou S."/>
            <person name="Cros-Aarteil S."/>
            <person name="Calhoun S."/>
            <person name="Haridas S."/>
            <person name="Kuo A."/>
            <person name="Mondo S."/>
            <person name="Pangilinan J."/>
            <person name="Riley R."/>
            <person name="Labutti K."/>
            <person name="Andreopoulos B."/>
            <person name="Lipzen A."/>
            <person name="Chen C."/>
            <person name="Yanf M."/>
            <person name="Daum C."/>
            <person name="Ng V."/>
            <person name="Clum A."/>
            <person name="Ohm R."/>
            <person name="Martin F."/>
            <person name="Silar P."/>
            <person name="Natvig D."/>
            <person name="Lalanne C."/>
            <person name="Gautier V."/>
            <person name="Ament-Velasquez S.L."/>
            <person name="Kruys A."/>
            <person name="Hutchinson M.I."/>
            <person name="Powell A.J."/>
            <person name="Barry K."/>
            <person name="Miller A.N."/>
            <person name="Grigoriev I.V."/>
            <person name="Debuchy R."/>
            <person name="Gladieux P."/>
            <person name="Thoren M.H."/>
            <person name="Johannesson H."/>
        </authorList>
    </citation>
    <scope>NUCLEOTIDE SEQUENCE</scope>
    <source>
        <strain evidence="1">CBS 103.79</strain>
    </source>
</reference>
<dbReference type="EMBL" id="MU855660">
    <property type="protein sequence ID" value="KAK3900552.1"/>
    <property type="molecule type" value="Genomic_DNA"/>
</dbReference>
<reference evidence="1" key="1">
    <citation type="journal article" date="2023" name="Mol. Phylogenet. Evol.">
        <title>Genome-scale phylogeny and comparative genomics of the fungal order Sordariales.</title>
        <authorList>
            <person name="Hensen N."/>
            <person name="Bonometti L."/>
            <person name="Westerberg I."/>
            <person name="Brannstrom I.O."/>
            <person name="Guillou S."/>
            <person name="Cros-Aarteil S."/>
            <person name="Calhoun S."/>
            <person name="Haridas S."/>
            <person name="Kuo A."/>
            <person name="Mondo S."/>
            <person name="Pangilinan J."/>
            <person name="Riley R."/>
            <person name="LaButti K."/>
            <person name="Andreopoulos B."/>
            <person name="Lipzen A."/>
            <person name="Chen C."/>
            <person name="Yan M."/>
            <person name="Daum C."/>
            <person name="Ng V."/>
            <person name="Clum A."/>
            <person name="Steindorff A."/>
            <person name="Ohm R.A."/>
            <person name="Martin F."/>
            <person name="Silar P."/>
            <person name="Natvig D.O."/>
            <person name="Lalanne C."/>
            <person name="Gautier V."/>
            <person name="Ament-Velasquez S.L."/>
            <person name="Kruys A."/>
            <person name="Hutchinson M.I."/>
            <person name="Powell A.J."/>
            <person name="Barry K."/>
            <person name="Miller A.N."/>
            <person name="Grigoriev I.V."/>
            <person name="Debuchy R."/>
            <person name="Gladieux P."/>
            <person name="Hiltunen Thoren M."/>
            <person name="Johannesson H."/>
        </authorList>
    </citation>
    <scope>NUCLEOTIDE SEQUENCE</scope>
    <source>
        <strain evidence="1">CBS 103.79</strain>
    </source>
</reference>
<comment type="caution">
    <text evidence="1">The sequence shown here is derived from an EMBL/GenBank/DDBJ whole genome shotgun (WGS) entry which is preliminary data.</text>
</comment>